<keyword evidence="3" id="KW-0328">Glycosyltransferase</keyword>
<evidence type="ECO:0000256" key="7">
    <source>
        <dbReference type="ARBA" id="ARBA00023136"/>
    </source>
</evidence>
<evidence type="ECO:0000256" key="2">
    <source>
        <dbReference type="ARBA" id="ARBA00022475"/>
    </source>
</evidence>
<feature type="transmembrane region" description="Helical" evidence="9">
    <location>
        <begin position="178"/>
        <end position="193"/>
    </location>
</feature>
<keyword evidence="6 9" id="KW-1133">Transmembrane helix</keyword>
<accession>A0A165AGF3</accession>
<sequence length="660" mass="72931">MLLRRPRPWVVPLLLWLLTCVLWLPWLGNVPLRDWDEADIARTALEFAQAADLNGLLPTRWGEPYLNKPPGLHLLVALAIRTGGTHEVVLRLVPAVLSTAAVPLVVLIQRELALQSRQSSPQFRGSAAGEGLATGLILMTTLPMARHGRLLMLDGAMVSATLLLWWGLLLLRRRPRRGAGLAGAACGALLLLKPPAATAFLVVGLATTLLAALPMEGKRQRKTLLQQWRRSWHTMGCWGLLGCLPGLAWHGWHLYSRGDAALLMWGRQGFGRLVQVLEGHDQGLAVPAFELLKGGWPWLLLLPLGLQLAWRRRRQPAGRWRLAILAGCLGVVLSLKTQLPWYSHILWPPLACVEGPALARLWRERRTGNLGIPLLLLGLVLLLATVLQALALVQGLPLWPLLSAGVGFVASAIALTGGWSVRWALGVMVVGWWVALLCFWATPLWLWELNETWPTHAVGHLVRTLPPEELVFIQGTDRPSLSWYGGRLIQPRPAQAPRPHHLVAPGEQPLSGCQLQTLFPPSPQPGRQEPVSLQWCGPEDRTSHEQAPQRSPEPPPQPLAWRTLGLPWSYRGVRQPSQASCTGGFSSYCRSHLCYFFYPCCFGSSLMPISKVSQPGMRACICGEPVSSLTKMKHGCPLPRHTTKHRATIGLWPYPWGFLV</sequence>
<feature type="transmembrane region" description="Helical" evidence="9">
    <location>
        <begin position="88"/>
        <end position="107"/>
    </location>
</feature>
<evidence type="ECO:0000256" key="4">
    <source>
        <dbReference type="ARBA" id="ARBA00022679"/>
    </source>
</evidence>
<keyword evidence="5 9" id="KW-0812">Transmembrane</keyword>
<proteinExistence type="predicted"/>
<feature type="region of interest" description="Disordered" evidence="8">
    <location>
        <begin position="519"/>
        <end position="559"/>
    </location>
</feature>
<evidence type="ECO:0000313" key="11">
    <source>
        <dbReference type="Proteomes" id="UP000182631"/>
    </source>
</evidence>
<comment type="subcellular location">
    <subcellularLocation>
        <location evidence="1">Cell membrane</location>
        <topology evidence="1">Multi-pass membrane protein</topology>
    </subcellularLocation>
</comment>
<evidence type="ECO:0000256" key="5">
    <source>
        <dbReference type="ARBA" id="ARBA00022692"/>
    </source>
</evidence>
<feature type="transmembrane region" description="Helical" evidence="9">
    <location>
        <begin position="374"/>
        <end position="392"/>
    </location>
</feature>
<dbReference type="InterPro" id="IPR050297">
    <property type="entry name" value="LipidA_mod_glycosyltrf_83"/>
</dbReference>
<keyword evidence="4 10" id="KW-0808">Transferase</keyword>
<keyword evidence="2" id="KW-1003">Cell membrane</keyword>
<dbReference type="GO" id="GO:0016763">
    <property type="term" value="F:pentosyltransferase activity"/>
    <property type="evidence" value="ECO:0007669"/>
    <property type="project" value="TreeGrafter"/>
</dbReference>
<reference evidence="11" key="1">
    <citation type="submission" date="2016-02" db="EMBL/GenBank/DDBJ databases">
        <authorList>
            <person name="liu f."/>
        </authorList>
    </citation>
    <scope>NUCLEOTIDE SEQUENCE [LARGE SCALE GENOMIC DNA]</scope>
</reference>
<dbReference type="EMBL" id="FITM01000136">
    <property type="protein sequence ID" value="SAY39173.1"/>
    <property type="molecule type" value="Genomic_DNA"/>
</dbReference>
<evidence type="ECO:0000256" key="3">
    <source>
        <dbReference type="ARBA" id="ARBA00022676"/>
    </source>
</evidence>
<feature type="transmembrane region" description="Helical" evidence="9">
    <location>
        <begin position="151"/>
        <end position="171"/>
    </location>
</feature>
<protein>
    <submittedName>
        <fullName evidence="10">4-amino-4-deoxy-L-arabinose transferase and related glycosyltransferases of PMT family</fullName>
    </submittedName>
</protein>
<dbReference type="GO" id="GO:0009103">
    <property type="term" value="P:lipopolysaccharide biosynthetic process"/>
    <property type="evidence" value="ECO:0007669"/>
    <property type="project" value="UniProtKB-ARBA"/>
</dbReference>
<feature type="transmembrane region" description="Helical" evidence="9">
    <location>
        <begin position="423"/>
        <end position="447"/>
    </location>
</feature>
<dbReference type="PANTHER" id="PTHR33908">
    <property type="entry name" value="MANNOSYLTRANSFERASE YKCB-RELATED"/>
    <property type="match status" value="1"/>
</dbReference>
<feature type="transmembrane region" description="Helical" evidence="9">
    <location>
        <begin position="236"/>
        <end position="255"/>
    </location>
</feature>
<dbReference type="Proteomes" id="UP000182631">
    <property type="component" value="Unassembled WGS sequence"/>
</dbReference>
<feature type="transmembrane region" description="Helical" evidence="9">
    <location>
        <begin position="9"/>
        <end position="26"/>
    </location>
</feature>
<evidence type="ECO:0000256" key="8">
    <source>
        <dbReference type="SAM" id="MobiDB-lite"/>
    </source>
</evidence>
<keyword evidence="7 9" id="KW-0472">Membrane</keyword>
<evidence type="ECO:0000256" key="9">
    <source>
        <dbReference type="SAM" id="Phobius"/>
    </source>
</evidence>
<keyword evidence="11" id="KW-1185">Reference proteome</keyword>
<organism evidence="10 11">
    <name type="scientific">Candidatus Synechococcus spongiarum</name>
    <dbReference type="NCBI Taxonomy" id="431041"/>
    <lineage>
        <taxon>Bacteria</taxon>
        <taxon>Bacillati</taxon>
        <taxon>Cyanobacteriota</taxon>
        <taxon>Cyanophyceae</taxon>
        <taxon>Synechococcales</taxon>
        <taxon>Synechococcaceae</taxon>
        <taxon>Synechococcus</taxon>
    </lineage>
</organism>
<feature type="transmembrane region" description="Helical" evidence="9">
    <location>
        <begin position="199"/>
        <end position="215"/>
    </location>
</feature>
<dbReference type="AlphaFoldDB" id="A0A165AGF3"/>
<dbReference type="GO" id="GO:0005886">
    <property type="term" value="C:plasma membrane"/>
    <property type="evidence" value="ECO:0007669"/>
    <property type="project" value="UniProtKB-SubCell"/>
</dbReference>
<evidence type="ECO:0000313" key="10">
    <source>
        <dbReference type="EMBL" id="SAY39173.1"/>
    </source>
</evidence>
<feature type="transmembrane region" description="Helical" evidence="9">
    <location>
        <begin position="398"/>
        <end position="416"/>
    </location>
</feature>
<dbReference type="PANTHER" id="PTHR33908:SF3">
    <property type="entry name" value="UNDECAPRENYL PHOSPHATE-ALPHA-4-AMINO-4-DEOXY-L-ARABINOSE ARABINOSYL TRANSFERASE"/>
    <property type="match status" value="1"/>
</dbReference>
<evidence type="ECO:0000256" key="6">
    <source>
        <dbReference type="ARBA" id="ARBA00022989"/>
    </source>
</evidence>
<evidence type="ECO:0000256" key="1">
    <source>
        <dbReference type="ARBA" id="ARBA00004651"/>
    </source>
</evidence>
<dbReference type="GO" id="GO:0010041">
    <property type="term" value="P:response to iron(III) ion"/>
    <property type="evidence" value="ECO:0007669"/>
    <property type="project" value="TreeGrafter"/>
</dbReference>
<gene>
    <name evidence="10" type="ORF">FLM9_1236</name>
</gene>
<name>A0A165AGF3_9SYNE</name>
<feature type="transmembrane region" description="Helical" evidence="9">
    <location>
        <begin position="294"/>
        <end position="310"/>
    </location>
</feature>